<keyword evidence="2" id="KW-1185">Reference proteome</keyword>
<dbReference type="AlphaFoldDB" id="A0A2R5FQW6"/>
<proteinExistence type="predicted"/>
<comment type="caution">
    <text evidence="1">The sequence shown here is derived from an EMBL/GenBank/DDBJ whole genome shotgun (WGS) entry which is preliminary data.</text>
</comment>
<evidence type="ECO:0000313" key="1">
    <source>
        <dbReference type="EMBL" id="GBG20419.1"/>
    </source>
</evidence>
<protein>
    <submittedName>
        <fullName evidence="1">Uncharacterized protein</fullName>
    </submittedName>
</protein>
<reference evidence="1 2" key="1">
    <citation type="submission" date="2017-06" db="EMBL/GenBank/DDBJ databases">
        <title>Genome sequencing of cyanobaciteial culture collection at National Institute for Environmental Studies (NIES).</title>
        <authorList>
            <person name="Hirose Y."/>
            <person name="Shimura Y."/>
            <person name="Fujisawa T."/>
            <person name="Nakamura Y."/>
            <person name="Kawachi M."/>
        </authorList>
    </citation>
    <scope>NUCLEOTIDE SEQUENCE [LARGE SCALE GENOMIC DNA]</scope>
    <source>
        <strain evidence="1 2">NIES-4072</strain>
    </source>
</reference>
<organism evidence="1 2">
    <name type="scientific">Nostoc commune NIES-4072</name>
    <dbReference type="NCBI Taxonomy" id="2005467"/>
    <lineage>
        <taxon>Bacteria</taxon>
        <taxon>Bacillati</taxon>
        <taxon>Cyanobacteriota</taxon>
        <taxon>Cyanophyceae</taxon>
        <taxon>Nostocales</taxon>
        <taxon>Nostocaceae</taxon>
        <taxon>Nostoc</taxon>
    </lineage>
</organism>
<sequence>MCQKLNCPQDCSSYSEKYFEDVSFLTRLHPHPTEGWERKQVKQIQSQYQLPNLY</sequence>
<name>A0A2R5FQW6_NOSCO</name>
<accession>A0A2R5FQW6</accession>
<gene>
    <name evidence="1" type="ORF">NIES4072_40970</name>
</gene>
<dbReference type="EMBL" id="BDUD01000001">
    <property type="protein sequence ID" value="GBG20419.1"/>
    <property type="molecule type" value="Genomic_DNA"/>
</dbReference>
<dbReference type="Proteomes" id="UP000245124">
    <property type="component" value="Unassembled WGS sequence"/>
</dbReference>
<evidence type="ECO:0000313" key="2">
    <source>
        <dbReference type="Proteomes" id="UP000245124"/>
    </source>
</evidence>